<evidence type="ECO:0000313" key="1">
    <source>
        <dbReference type="EMBL" id="MEA0970376.1"/>
    </source>
</evidence>
<proteinExistence type="predicted"/>
<keyword evidence="2" id="KW-1185">Reference proteome</keyword>
<name>A0ABU5NB53_9RICK</name>
<organism evidence="1 2">
    <name type="scientific">Candidatus Megaera venefica</name>
    <dbReference type="NCBI Taxonomy" id="2055910"/>
    <lineage>
        <taxon>Bacteria</taxon>
        <taxon>Pseudomonadati</taxon>
        <taxon>Pseudomonadota</taxon>
        <taxon>Alphaproteobacteria</taxon>
        <taxon>Rickettsiales</taxon>
        <taxon>Rickettsiaceae</taxon>
        <taxon>Candidatus Megaera</taxon>
    </lineage>
</organism>
<dbReference type="RefSeq" id="WP_322776278.1">
    <property type="nucleotide sequence ID" value="NZ_JARJFB010000014.1"/>
</dbReference>
<reference evidence="1 2" key="1">
    <citation type="submission" date="2023-03" db="EMBL/GenBank/DDBJ databases">
        <title>Host association and intracellularity evolved multiple times independently in the Rickettsiales.</title>
        <authorList>
            <person name="Castelli M."/>
            <person name="Nardi T."/>
            <person name="Gammuto L."/>
            <person name="Bellinzona G."/>
            <person name="Sabaneyeva E."/>
            <person name="Potekhin A."/>
            <person name="Serra V."/>
            <person name="Petroni G."/>
            <person name="Sassera D."/>
        </authorList>
    </citation>
    <scope>NUCLEOTIDE SEQUENCE [LARGE SCALE GENOMIC DNA]</scope>
    <source>
        <strain evidence="1 2">Sr 2-6</strain>
    </source>
</reference>
<protein>
    <submittedName>
        <fullName evidence="1">Uncharacterized protein</fullName>
    </submittedName>
</protein>
<accession>A0ABU5NB53</accession>
<comment type="caution">
    <text evidence="1">The sequence shown here is derived from an EMBL/GenBank/DDBJ whole genome shotgun (WGS) entry which is preliminary data.</text>
</comment>
<gene>
    <name evidence="1" type="ORF">Megvenef_00335</name>
</gene>
<dbReference type="Proteomes" id="UP001291687">
    <property type="component" value="Unassembled WGS sequence"/>
</dbReference>
<dbReference type="EMBL" id="JARJFB010000014">
    <property type="protein sequence ID" value="MEA0970376.1"/>
    <property type="molecule type" value="Genomic_DNA"/>
</dbReference>
<evidence type="ECO:0000313" key="2">
    <source>
        <dbReference type="Proteomes" id="UP001291687"/>
    </source>
</evidence>
<sequence>MENISRISQHEMLCDSAVLLANVSLKADFIKNVISEILQLRAQGQSISSEETKIFLARYVEFKDTIDLIIGVE</sequence>